<reference evidence="1 2" key="1">
    <citation type="submission" date="2017-11" db="EMBL/GenBank/DDBJ databases">
        <title>De-novo sequencing of pomegranate (Punica granatum L.) genome.</title>
        <authorList>
            <person name="Akparov Z."/>
            <person name="Amiraslanov A."/>
            <person name="Hajiyeva S."/>
            <person name="Abbasov M."/>
            <person name="Kaur K."/>
            <person name="Hamwieh A."/>
            <person name="Solovyev V."/>
            <person name="Salamov A."/>
            <person name="Braich B."/>
            <person name="Kosarev P."/>
            <person name="Mahmoud A."/>
            <person name="Hajiyev E."/>
            <person name="Babayeva S."/>
            <person name="Izzatullayeva V."/>
            <person name="Mammadov A."/>
            <person name="Mammadov A."/>
            <person name="Sharifova S."/>
            <person name="Ojaghi J."/>
            <person name="Eynullazada K."/>
            <person name="Bayramov B."/>
            <person name="Abdulazimova A."/>
            <person name="Shahmuradov I."/>
        </authorList>
    </citation>
    <scope>NUCLEOTIDE SEQUENCE [LARGE SCALE GENOMIC DNA]</scope>
    <source>
        <strain evidence="2">cv. AG2017</strain>
        <tissue evidence="1">Leaf</tissue>
    </source>
</reference>
<protein>
    <submittedName>
        <fullName evidence="1">Uncharacterized protein</fullName>
    </submittedName>
</protein>
<proteinExistence type="predicted"/>
<dbReference type="Proteomes" id="UP000233551">
    <property type="component" value="Unassembled WGS sequence"/>
</dbReference>
<name>A0A2I0IPK2_PUNGR</name>
<comment type="caution">
    <text evidence="1">The sequence shown here is derived from an EMBL/GenBank/DDBJ whole genome shotgun (WGS) entry which is preliminary data.</text>
</comment>
<keyword evidence="2" id="KW-1185">Reference proteome</keyword>
<evidence type="ECO:0000313" key="1">
    <source>
        <dbReference type="EMBL" id="PKI45928.1"/>
    </source>
</evidence>
<gene>
    <name evidence="1" type="ORF">CRG98_033727</name>
</gene>
<evidence type="ECO:0000313" key="2">
    <source>
        <dbReference type="Proteomes" id="UP000233551"/>
    </source>
</evidence>
<organism evidence="1 2">
    <name type="scientific">Punica granatum</name>
    <name type="common">Pomegranate</name>
    <dbReference type="NCBI Taxonomy" id="22663"/>
    <lineage>
        <taxon>Eukaryota</taxon>
        <taxon>Viridiplantae</taxon>
        <taxon>Streptophyta</taxon>
        <taxon>Embryophyta</taxon>
        <taxon>Tracheophyta</taxon>
        <taxon>Spermatophyta</taxon>
        <taxon>Magnoliopsida</taxon>
        <taxon>eudicotyledons</taxon>
        <taxon>Gunneridae</taxon>
        <taxon>Pentapetalae</taxon>
        <taxon>rosids</taxon>
        <taxon>malvids</taxon>
        <taxon>Myrtales</taxon>
        <taxon>Lythraceae</taxon>
        <taxon>Punica</taxon>
    </lineage>
</organism>
<dbReference type="EMBL" id="PGOL01002685">
    <property type="protein sequence ID" value="PKI45928.1"/>
    <property type="molecule type" value="Genomic_DNA"/>
</dbReference>
<dbReference type="AlphaFoldDB" id="A0A2I0IPK2"/>
<sequence>MVMDLSQQANRLRRDLVAGASQSVGKELAGFAMKKAISSDTLSKAKTQGINKYKGEGEKRWRMRHSLGCNGYGDKVSHYIGLVRTCYIFCKSGSQGQVEKPMKKVEFMVEDLKTLETQPVIVKDVQMRRFKGRQHNLWNSSRTRDRQREHLKPRDCFKLTELVVSSNAEVGDRTCRRVSFGVCTKGKLRKSSTSGVQEWLGLERHVCKVKWSPVGAMTEQSSERLIMLG</sequence>
<accession>A0A2I0IPK2</accession>